<evidence type="ECO:0000259" key="3">
    <source>
        <dbReference type="PROSITE" id="PS50887"/>
    </source>
</evidence>
<feature type="domain" description="PAS" evidence="1">
    <location>
        <begin position="22"/>
        <end position="76"/>
    </location>
</feature>
<dbReference type="SUPFAM" id="SSF55781">
    <property type="entry name" value="GAF domain-like"/>
    <property type="match status" value="1"/>
</dbReference>
<dbReference type="Gene3D" id="3.20.20.450">
    <property type="entry name" value="EAL domain"/>
    <property type="match status" value="1"/>
</dbReference>
<comment type="caution">
    <text evidence="4">The sequence shown here is derived from an EMBL/GenBank/DDBJ whole genome shotgun (WGS) entry which is preliminary data.</text>
</comment>
<feature type="domain" description="GGDEF" evidence="3">
    <location>
        <begin position="335"/>
        <end position="468"/>
    </location>
</feature>
<evidence type="ECO:0000259" key="1">
    <source>
        <dbReference type="PROSITE" id="PS50112"/>
    </source>
</evidence>
<dbReference type="InterPro" id="IPR003018">
    <property type="entry name" value="GAF"/>
</dbReference>
<proteinExistence type="predicted"/>
<dbReference type="InterPro" id="IPR052155">
    <property type="entry name" value="Biofilm_reg_signaling"/>
</dbReference>
<gene>
    <name evidence="4" type="ORF">BRO54_2229</name>
</gene>
<dbReference type="InterPro" id="IPR012226">
    <property type="entry name" value="Diguanyl_cyclase/Pdiesterase"/>
</dbReference>
<dbReference type="FunFam" id="3.20.20.450:FF:000001">
    <property type="entry name" value="Cyclic di-GMP phosphodiesterase yahA"/>
    <property type="match status" value="1"/>
</dbReference>
<protein>
    <submittedName>
        <fullName evidence="4">Uncharacterized protein</fullName>
    </submittedName>
</protein>
<dbReference type="EMBL" id="MQMG01000027">
    <property type="protein sequence ID" value="OKO92937.1"/>
    <property type="molecule type" value="Genomic_DNA"/>
</dbReference>
<dbReference type="NCBIfam" id="TIGR00229">
    <property type="entry name" value="sensory_box"/>
    <property type="match status" value="1"/>
</dbReference>
<dbReference type="SMART" id="SM00267">
    <property type="entry name" value="GGDEF"/>
    <property type="match status" value="1"/>
</dbReference>
<dbReference type="SMART" id="SM00052">
    <property type="entry name" value="EAL"/>
    <property type="match status" value="1"/>
</dbReference>
<accession>A0A1Q5SY43</accession>
<dbReference type="InterPro" id="IPR000160">
    <property type="entry name" value="GGDEF_dom"/>
</dbReference>
<dbReference type="PIRSF" id="PIRSF005925">
    <property type="entry name" value="Dos"/>
    <property type="match status" value="1"/>
</dbReference>
<dbReference type="CDD" id="cd01949">
    <property type="entry name" value="GGDEF"/>
    <property type="match status" value="1"/>
</dbReference>
<dbReference type="PROSITE" id="PS50883">
    <property type="entry name" value="EAL"/>
    <property type="match status" value="1"/>
</dbReference>
<dbReference type="InterPro" id="IPR029787">
    <property type="entry name" value="Nucleotide_cyclase"/>
</dbReference>
<dbReference type="PROSITE" id="PS50887">
    <property type="entry name" value="GGDEF"/>
    <property type="match status" value="1"/>
</dbReference>
<dbReference type="SUPFAM" id="SSF55785">
    <property type="entry name" value="PYP-like sensor domain (PAS domain)"/>
    <property type="match status" value="1"/>
</dbReference>
<dbReference type="PROSITE" id="PS50112">
    <property type="entry name" value="PAS"/>
    <property type="match status" value="1"/>
</dbReference>
<dbReference type="NCBIfam" id="TIGR00254">
    <property type="entry name" value="GGDEF"/>
    <property type="match status" value="1"/>
</dbReference>
<dbReference type="Pfam" id="PF00990">
    <property type="entry name" value="GGDEF"/>
    <property type="match status" value="1"/>
</dbReference>
<dbReference type="InterPro" id="IPR001633">
    <property type="entry name" value="EAL_dom"/>
</dbReference>
<evidence type="ECO:0000313" key="5">
    <source>
        <dbReference type="Proteomes" id="UP000186030"/>
    </source>
</evidence>
<dbReference type="PANTHER" id="PTHR44757">
    <property type="entry name" value="DIGUANYLATE CYCLASE DGCP"/>
    <property type="match status" value="1"/>
</dbReference>
<dbReference type="PANTHER" id="PTHR44757:SF2">
    <property type="entry name" value="BIOFILM ARCHITECTURE MAINTENANCE PROTEIN MBAA"/>
    <property type="match status" value="1"/>
</dbReference>
<dbReference type="Proteomes" id="UP000186030">
    <property type="component" value="Unassembled WGS sequence"/>
</dbReference>
<dbReference type="InterPro" id="IPR043128">
    <property type="entry name" value="Rev_trsase/Diguanyl_cyclase"/>
</dbReference>
<name>A0A1Q5SY43_9BACL</name>
<feature type="domain" description="EAL" evidence="2">
    <location>
        <begin position="477"/>
        <end position="733"/>
    </location>
</feature>
<dbReference type="CDD" id="cd01948">
    <property type="entry name" value="EAL"/>
    <property type="match status" value="1"/>
</dbReference>
<dbReference type="Pfam" id="PF00563">
    <property type="entry name" value="EAL"/>
    <property type="match status" value="1"/>
</dbReference>
<organism evidence="4 5">
    <name type="scientific">Geobacillus proteiniphilus</name>
    <dbReference type="NCBI Taxonomy" id="860353"/>
    <lineage>
        <taxon>Bacteria</taxon>
        <taxon>Bacillati</taxon>
        <taxon>Bacillota</taxon>
        <taxon>Bacilli</taxon>
        <taxon>Bacillales</taxon>
        <taxon>Anoxybacillaceae</taxon>
        <taxon>Geobacillus</taxon>
    </lineage>
</organism>
<reference evidence="5" key="2">
    <citation type="submission" date="2017-01" db="EMBL/GenBank/DDBJ databases">
        <title>Genome sequencing and annotation of Geobacillus sp. 1017, a Hydrocarbon-Oxidizing Thermophilic Bacterium Isolated from a Heavy Oil Reservoir (China).</title>
        <authorList>
            <person name="Kadnikov V.V."/>
            <person name="Mardanov A.V."/>
            <person name="Poltaraus A.B."/>
            <person name="Sokolova D.S."/>
            <person name="Semenova E.M."/>
            <person name="Ravin N.V."/>
            <person name="Tourova T.P."/>
            <person name="Nazina T.N."/>
        </authorList>
    </citation>
    <scope>NUCLEOTIDE SEQUENCE [LARGE SCALE GENOMIC DNA]</scope>
    <source>
        <strain evidence="5">1017</strain>
    </source>
</reference>
<dbReference type="Gene3D" id="3.30.70.270">
    <property type="match status" value="1"/>
</dbReference>
<dbReference type="SUPFAM" id="SSF55073">
    <property type="entry name" value="Nucleotide cyclase"/>
    <property type="match status" value="1"/>
</dbReference>
<dbReference type="CDD" id="cd00130">
    <property type="entry name" value="PAS"/>
    <property type="match status" value="1"/>
</dbReference>
<dbReference type="SMART" id="SM00065">
    <property type="entry name" value="GAF"/>
    <property type="match status" value="1"/>
</dbReference>
<dbReference type="RefSeq" id="WP_074043885.1">
    <property type="nucleotide sequence ID" value="NZ_MQMG01000027.1"/>
</dbReference>
<dbReference type="Gene3D" id="3.30.450.20">
    <property type="entry name" value="PAS domain"/>
    <property type="match status" value="1"/>
</dbReference>
<sequence length="737" mass="82387">MDKQSIMTHYGALYFFMPAVQWVVNEHGVIVDMNDYAGASLGYDRVELIGAPFQTIFHPDDWASLAHLLPQPADEAVRTFTARTVHKTGKLCAVRVHMRWKTLNDTPFLLVSCSDMTAETHAERLLAEQTHILKQIAKHEPLDAILTSIAKAAEALRPPAVCSILLADDNGRRLYHGAAPSLPSAYIEAMNGIEIGPQSGSCGAAAYQKEVVIASNVANDPRWTSYAQFALAHGLRACWSMPILSSSGHVLGTLAFYYPTEREPEPEDMEIMSALSSLASLAMEHEGTRKALEENRRLYDSLFHYHYDELTGLPNRRRFLQLAKAMLPKLKETKQHGAILYIDLDGFQYINDSFGHHIGDELLQQTAARLRERVHPHGIAAHMSGDEFIVLLAPVDGHQEASAIAEDLLALIAQPFSLAEQTIFITASIGIALFDGEQANADTAIRQADMAAMEAKRKGKNSYCLYEEALQHQRLPNVFLLADLHQTVKQNMDGFVLLYQPIVDVRTKAVSAMETLIRWHHPSKGIVPPSDFIPLAEETGLIIPIGEWTIRQACRQHERWRRQGFIPVRMAVNVSVKELHHPQFAARVEAILAETNMRPSWLELEITETIAIYQEATILANLRRLKEMGVRLSIDDFGTGYSSLAYLKQLNIDTVKIDRTFIADCPHSHYGSIITSTIISLARHLGMNVVAEGVEREEQLEYLREKGCQEAQGYLFRPPMPADEAAGLLARSIERRT</sequence>
<evidence type="ECO:0000259" key="2">
    <source>
        <dbReference type="PROSITE" id="PS50883"/>
    </source>
</evidence>
<dbReference type="AlphaFoldDB" id="A0A1Q5SY43"/>
<evidence type="ECO:0000313" key="4">
    <source>
        <dbReference type="EMBL" id="OKO92937.1"/>
    </source>
</evidence>
<dbReference type="Gene3D" id="3.30.450.40">
    <property type="match status" value="1"/>
</dbReference>
<dbReference type="Pfam" id="PF13426">
    <property type="entry name" value="PAS_9"/>
    <property type="match status" value="1"/>
</dbReference>
<dbReference type="InterPro" id="IPR035965">
    <property type="entry name" value="PAS-like_dom_sf"/>
</dbReference>
<dbReference type="InterPro" id="IPR029016">
    <property type="entry name" value="GAF-like_dom_sf"/>
</dbReference>
<dbReference type="InterPro" id="IPR000014">
    <property type="entry name" value="PAS"/>
</dbReference>
<dbReference type="SUPFAM" id="SSF141868">
    <property type="entry name" value="EAL domain-like"/>
    <property type="match status" value="1"/>
</dbReference>
<dbReference type="Pfam" id="PF13185">
    <property type="entry name" value="GAF_2"/>
    <property type="match status" value="1"/>
</dbReference>
<reference evidence="4 5" key="1">
    <citation type="submission" date="2016-11" db="EMBL/GenBank/DDBJ databases">
        <authorList>
            <person name="Kadnikov V."/>
            <person name="Nazina T."/>
        </authorList>
    </citation>
    <scope>NUCLEOTIDE SEQUENCE [LARGE SCALE GENOMIC DNA]</scope>
    <source>
        <strain evidence="4 5">1017</strain>
    </source>
</reference>
<dbReference type="InterPro" id="IPR035919">
    <property type="entry name" value="EAL_sf"/>
</dbReference>